<evidence type="ECO:0000256" key="2">
    <source>
        <dbReference type="ARBA" id="ARBA00022485"/>
    </source>
</evidence>
<organism evidence="9">
    <name type="scientific">Candidatus Heimdallarchaeum aukensis</name>
    <dbReference type="NCBI Taxonomy" id="2876573"/>
    <lineage>
        <taxon>Archaea</taxon>
        <taxon>Promethearchaeati</taxon>
        <taxon>Candidatus Heimdallarchaeota</taxon>
        <taxon>Candidatus Heimdallarchaeia (ex Rinke et al. 2021) (nom. nud.)</taxon>
        <taxon>Candidatus Heimdallarchaeales</taxon>
        <taxon>Candidatus Heimdallarchaeaceae</taxon>
        <taxon>Candidatus Heimdallarchaeum</taxon>
    </lineage>
</organism>
<dbReference type="Pfam" id="PF04055">
    <property type="entry name" value="Radical_SAM"/>
    <property type="match status" value="1"/>
</dbReference>
<dbReference type="PROSITE" id="PS51918">
    <property type="entry name" value="RADICAL_SAM"/>
    <property type="match status" value="1"/>
</dbReference>
<protein>
    <submittedName>
        <fullName evidence="9">Viperin family antiviral radical SAM protein</fullName>
    </submittedName>
</protein>
<dbReference type="NCBIfam" id="NF038283">
    <property type="entry name" value="viperin_w_prok"/>
    <property type="match status" value="1"/>
</dbReference>
<gene>
    <name evidence="9" type="ORF">K9W45_11160</name>
</gene>
<dbReference type="GO" id="GO:0046872">
    <property type="term" value="F:metal ion binding"/>
    <property type="evidence" value="ECO:0007669"/>
    <property type="project" value="UniProtKB-KW"/>
</dbReference>
<keyword evidence="6" id="KW-0411">Iron-sulfur</keyword>
<keyword evidence="5" id="KW-0408">Iron</keyword>
<keyword evidence="4" id="KW-0479">Metal-binding</keyword>
<sequence>MNSGLIDRETIRMQSRKLVSVNWHLWPRCMNNCSFCFGRFNEIKTTLNRENALRILRILVDSGTEKISFTGGEPLLCPHLGELIKESHNLGLTTMLITSGTILNTKFIEEHHRYLDWIALSVDSSNEHIQKQLGRGNGNHVHKIKKLSKDIHSYNINLKINTVVTKLNWNEDMTEFIEEIAPVRWKVFQVLKIVGQNDGTIDQLLISEEEFNVFVKTHNHLKPVVESNKDMKGSYIMLDALGRFFQNSNGYLQYSQSILEIDPIKAIIQVGWDYNKFIKRGGLYNWNIKGGG</sequence>
<dbReference type="EMBL" id="CP084166">
    <property type="protein sequence ID" value="UJG40386.1"/>
    <property type="molecule type" value="Genomic_DNA"/>
</dbReference>
<comment type="cofactor">
    <cofactor evidence="1">
        <name>[4Fe-4S] cluster</name>
        <dbReference type="ChEBI" id="CHEBI:49883"/>
    </cofactor>
</comment>
<keyword evidence="3" id="KW-0949">S-adenosyl-L-methionine</keyword>
<dbReference type="PANTHER" id="PTHR21339">
    <property type="entry name" value="RADICAL S-ADENOSYL METHIONINE DOMAIN-CONTAINING PROTEIN 2"/>
    <property type="match status" value="1"/>
</dbReference>
<dbReference type="SFLD" id="SFLDS00029">
    <property type="entry name" value="Radical_SAM"/>
    <property type="match status" value="1"/>
</dbReference>
<dbReference type="GO" id="GO:0051607">
    <property type="term" value="P:defense response to virus"/>
    <property type="evidence" value="ECO:0007669"/>
    <property type="project" value="UniProtKB-KW"/>
</dbReference>
<evidence type="ECO:0000256" key="7">
    <source>
        <dbReference type="ARBA" id="ARBA00023118"/>
    </source>
</evidence>
<evidence type="ECO:0000256" key="1">
    <source>
        <dbReference type="ARBA" id="ARBA00001966"/>
    </source>
</evidence>
<evidence type="ECO:0000256" key="6">
    <source>
        <dbReference type="ARBA" id="ARBA00023014"/>
    </source>
</evidence>
<dbReference type="SFLD" id="SFLDG01088">
    <property type="entry name" value="antiviral_proteins"/>
    <property type="match status" value="1"/>
</dbReference>
<dbReference type="Gene3D" id="3.20.20.70">
    <property type="entry name" value="Aldolase class I"/>
    <property type="match status" value="1"/>
</dbReference>
<evidence type="ECO:0000259" key="8">
    <source>
        <dbReference type="PROSITE" id="PS51918"/>
    </source>
</evidence>
<dbReference type="SFLD" id="SFLDG01067">
    <property type="entry name" value="SPASM/twitch_domain_containing"/>
    <property type="match status" value="1"/>
</dbReference>
<dbReference type="GO" id="GO:0051539">
    <property type="term" value="F:4 iron, 4 sulfur cluster binding"/>
    <property type="evidence" value="ECO:0007669"/>
    <property type="project" value="UniProtKB-KW"/>
</dbReference>
<dbReference type="InterPro" id="IPR058240">
    <property type="entry name" value="rSAM_sf"/>
</dbReference>
<dbReference type="Proteomes" id="UP001201020">
    <property type="component" value="Chromosome"/>
</dbReference>
<keyword evidence="2" id="KW-0004">4Fe-4S</keyword>
<evidence type="ECO:0000256" key="4">
    <source>
        <dbReference type="ARBA" id="ARBA00022723"/>
    </source>
</evidence>
<evidence type="ECO:0000313" key="9">
    <source>
        <dbReference type="EMBL" id="UJG40386.1"/>
    </source>
</evidence>
<dbReference type="CDD" id="cd01335">
    <property type="entry name" value="Radical_SAM"/>
    <property type="match status" value="1"/>
</dbReference>
<dbReference type="InterPro" id="IPR006638">
    <property type="entry name" value="Elp3/MiaA/NifB-like_rSAM"/>
</dbReference>
<evidence type="ECO:0000256" key="5">
    <source>
        <dbReference type="ARBA" id="ARBA00023004"/>
    </source>
</evidence>
<proteinExistence type="predicted"/>
<evidence type="ECO:0000256" key="3">
    <source>
        <dbReference type="ARBA" id="ARBA00022691"/>
    </source>
</evidence>
<dbReference type="SMART" id="SM00729">
    <property type="entry name" value="Elp3"/>
    <property type="match status" value="1"/>
</dbReference>
<feature type="domain" description="Radical SAM core" evidence="8">
    <location>
        <begin position="13"/>
        <end position="224"/>
    </location>
</feature>
<dbReference type="SUPFAM" id="SSF102114">
    <property type="entry name" value="Radical SAM enzymes"/>
    <property type="match status" value="1"/>
</dbReference>
<dbReference type="PANTHER" id="PTHR21339:SF0">
    <property type="entry name" value="S-ADENOSYLMETHIONINE-DEPENDENT NUCLEOTIDE DEHYDRATASE RSAD2"/>
    <property type="match status" value="1"/>
</dbReference>
<dbReference type="InterPro" id="IPR007197">
    <property type="entry name" value="rSAM"/>
</dbReference>
<dbReference type="InterPro" id="IPR013785">
    <property type="entry name" value="Aldolase_TIM"/>
</dbReference>
<dbReference type="GO" id="GO:0003824">
    <property type="term" value="F:catalytic activity"/>
    <property type="evidence" value="ECO:0007669"/>
    <property type="project" value="InterPro"/>
</dbReference>
<dbReference type="InterPro" id="IPR051196">
    <property type="entry name" value="RSAD2/Viperin_antiviral"/>
</dbReference>
<reference evidence="9" key="1">
    <citation type="journal article" date="2022" name="Nat. Microbiol.">
        <title>Unique mobile elements and scalable gene flow at the prokaryote-eukaryote boundary revealed by circularized Asgard archaea genomes.</title>
        <authorList>
            <person name="Wu F."/>
            <person name="Speth D.R."/>
            <person name="Philosof A."/>
            <person name="Cremiere A."/>
            <person name="Narayanan A."/>
            <person name="Barco R.A."/>
            <person name="Connon S.A."/>
            <person name="Amend J.P."/>
            <person name="Antoshechkin I.A."/>
            <person name="Orphan V.J."/>
        </authorList>
    </citation>
    <scope>NUCLEOTIDE SEQUENCE</scope>
    <source>
        <strain evidence="9">PM71</strain>
    </source>
</reference>
<keyword evidence="7" id="KW-0051">Antiviral defense</keyword>
<accession>A0A9Y1BKA0</accession>
<name>A0A9Y1BKA0_9ARCH</name>
<dbReference type="AlphaFoldDB" id="A0A9Y1BKA0"/>